<feature type="compositionally biased region" description="Basic residues" evidence="6">
    <location>
        <begin position="572"/>
        <end position="589"/>
    </location>
</feature>
<dbReference type="GO" id="GO:0004674">
    <property type="term" value="F:protein serine/threonine kinase activity"/>
    <property type="evidence" value="ECO:0007669"/>
    <property type="project" value="UniProtKB-KW"/>
</dbReference>
<dbReference type="GO" id="GO:0005524">
    <property type="term" value="F:ATP binding"/>
    <property type="evidence" value="ECO:0007669"/>
    <property type="project" value="UniProtKB-KW"/>
</dbReference>
<keyword evidence="2" id="KW-0808">Transferase</keyword>
<name>A0A7J6NFF6_PEROL</name>
<dbReference type="PROSITE" id="PS00108">
    <property type="entry name" value="PROTEIN_KINASE_ST"/>
    <property type="match status" value="1"/>
</dbReference>
<evidence type="ECO:0000256" key="3">
    <source>
        <dbReference type="ARBA" id="ARBA00022741"/>
    </source>
</evidence>
<keyword evidence="4" id="KW-0418">Kinase</keyword>
<evidence type="ECO:0000313" key="9">
    <source>
        <dbReference type="Proteomes" id="UP000541610"/>
    </source>
</evidence>
<protein>
    <recommendedName>
        <fullName evidence="7">Protein kinase domain-containing protein</fullName>
    </recommendedName>
</protein>
<comment type="caution">
    <text evidence="8">The sequence shown here is derived from an EMBL/GenBank/DDBJ whole genome shotgun (WGS) entry which is preliminary data.</text>
</comment>
<keyword evidence="1" id="KW-0723">Serine/threonine-protein kinase</keyword>
<evidence type="ECO:0000259" key="7">
    <source>
        <dbReference type="PROSITE" id="PS50011"/>
    </source>
</evidence>
<dbReference type="Gene3D" id="1.10.510.10">
    <property type="entry name" value="Transferase(Phosphotransferase) domain 1"/>
    <property type="match status" value="1"/>
</dbReference>
<dbReference type="InterPro" id="IPR000719">
    <property type="entry name" value="Prot_kinase_dom"/>
</dbReference>
<proteinExistence type="predicted"/>
<gene>
    <name evidence="8" type="ORF">FOZ60_010470</name>
</gene>
<dbReference type="PROSITE" id="PS50011">
    <property type="entry name" value="PROTEIN_KINASE_DOM"/>
    <property type="match status" value="1"/>
</dbReference>
<organism evidence="8 9">
    <name type="scientific">Perkinsus olseni</name>
    <name type="common">Perkinsus atlanticus</name>
    <dbReference type="NCBI Taxonomy" id="32597"/>
    <lineage>
        <taxon>Eukaryota</taxon>
        <taxon>Sar</taxon>
        <taxon>Alveolata</taxon>
        <taxon>Perkinsozoa</taxon>
        <taxon>Perkinsea</taxon>
        <taxon>Perkinsida</taxon>
        <taxon>Perkinsidae</taxon>
        <taxon>Perkinsus</taxon>
    </lineage>
</organism>
<dbReference type="InterPro" id="IPR011009">
    <property type="entry name" value="Kinase-like_dom_sf"/>
</dbReference>
<feature type="domain" description="Protein kinase" evidence="7">
    <location>
        <begin position="279"/>
        <end position="589"/>
    </location>
</feature>
<dbReference type="EMBL" id="JABANP010000428">
    <property type="protein sequence ID" value="KAF4682494.1"/>
    <property type="molecule type" value="Genomic_DNA"/>
</dbReference>
<dbReference type="OrthoDB" id="40902at2759"/>
<reference evidence="8 9" key="1">
    <citation type="submission" date="2020-04" db="EMBL/GenBank/DDBJ databases">
        <title>Perkinsus olseni comparative genomics.</title>
        <authorList>
            <person name="Bogema D.R."/>
        </authorList>
    </citation>
    <scope>NUCLEOTIDE SEQUENCE [LARGE SCALE GENOMIC DNA]</scope>
    <source>
        <strain evidence="8">00978-12</strain>
    </source>
</reference>
<evidence type="ECO:0000256" key="4">
    <source>
        <dbReference type="ARBA" id="ARBA00022777"/>
    </source>
</evidence>
<evidence type="ECO:0000256" key="5">
    <source>
        <dbReference type="ARBA" id="ARBA00022840"/>
    </source>
</evidence>
<dbReference type="InterPro" id="IPR050205">
    <property type="entry name" value="CDPK_Ser/Thr_kinases"/>
</dbReference>
<dbReference type="InterPro" id="IPR008271">
    <property type="entry name" value="Ser/Thr_kinase_AS"/>
</dbReference>
<feature type="compositionally biased region" description="Low complexity" evidence="6">
    <location>
        <begin position="74"/>
        <end position="90"/>
    </location>
</feature>
<feature type="region of interest" description="Disordered" evidence="6">
    <location>
        <begin position="553"/>
        <end position="589"/>
    </location>
</feature>
<dbReference type="Proteomes" id="UP000541610">
    <property type="component" value="Unassembled WGS sequence"/>
</dbReference>
<evidence type="ECO:0000256" key="1">
    <source>
        <dbReference type="ARBA" id="ARBA00022527"/>
    </source>
</evidence>
<sequence length="589" mass="64233">MFLAPNSHVVSLGGGRPNHPIFPNLIDQVIVPVLRGKLMLNMVMDPDVEIFFGYEGGFGGQCGEAKIESFRPPGTSASANEESSAESGSGPRKKGKYSQVSGGKRACVWRITRNDWSGSGIQNANRGRKGAAAALMLTQDSPPSTTLEAVKTRRNSSFPRFQSIRLHLNLRHRAHHSIYRCFPPNGSHPSFLAKPSRHSSWTLTPDVLRATLEALSVGSPAIPSAETSRYPHEISVHEDSADPNHDAGATTGGPRLRVDKEAAMRIILSLRGLEEAPEADQPSHLPSGSYGDVYLAEEIDAAGRLVAVKELVDGSSPAEEGPAIRSYSTEISALSAPAAASKNRPCFRSEAFENDDGMYQIVMEPCWGGELYDHIVHTARKRPSVARGLPEAEASSLMRQVLEALAFVHARHIVHRDVKAENFLFVDENDRSRLKLCDFGAAASLRAVAGGKAKGRIGTLSYAAPEVRHITNHAKQSDNERRNLDNIISRNEGAKTMKKLTYFKVGDVLSVTMENPAASLIRDKMILEPNTRDAQFEHGVGRSNLKDWDRETASAANMERGKGKAAKGGLKGLKKLARKLTRREKHRPT</sequence>
<evidence type="ECO:0000256" key="2">
    <source>
        <dbReference type="ARBA" id="ARBA00022679"/>
    </source>
</evidence>
<evidence type="ECO:0000256" key="6">
    <source>
        <dbReference type="SAM" id="MobiDB-lite"/>
    </source>
</evidence>
<dbReference type="PANTHER" id="PTHR24349">
    <property type="entry name" value="SERINE/THREONINE-PROTEIN KINASE"/>
    <property type="match status" value="1"/>
</dbReference>
<evidence type="ECO:0000313" key="8">
    <source>
        <dbReference type="EMBL" id="KAF4682494.1"/>
    </source>
</evidence>
<dbReference type="SMART" id="SM00220">
    <property type="entry name" value="S_TKc"/>
    <property type="match status" value="1"/>
</dbReference>
<dbReference type="SUPFAM" id="SSF56112">
    <property type="entry name" value="Protein kinase-like (PK-like)"/>
    <property type="match status" value="1"/>
</dbReference>
<keyword evidence="5" id="KW-0067">ATP-binding</keyword>
<keyword evidence="3" id="KW-0547">Nucleotide-binding</keyword>
<dbReference type="AlphaFoldDB" id="A0A7J6NFF6"/>
<feature type="region of interest" description="Disordered" evidence="6">
    <location>
        <begin position="65"/>
        <end position="101"/>
    </location>
</feature>
<dbReference type="Pfam" id="PF00069">
    <property type="entry name" value="Pkinase"/>
    <property type="match status" value="1"/>
</dbReference>
<accession>A0A7J6NFF6</accession>